<name>A0A4S3KQ33_9GAMM</name>
<evidence type="ECO:0000313" key="2">
    <source>
        <dbReference type="Proteomes" id="UP000307749"/>
    </source>
</evidence>
<organism evidence="1 2">
    <name type="scientific">Metallibacterium scheffleri</name>
    <dbReference type="NCBI Taxonomy" id="993689"/>
    <lineage>
        <taxon>Bacteria</taxon>
        <taxon>Pseudomonadati</taxon>
        <taxon>Pseudomonadota</taxon>
        <taxon>Gammaproteobacteria</taxon>
        <taxon>Lysobacterales</taxon>
        <taxon>Rhodanobacteraceae</taxon>
        <taxon>Metallibacterium</taxon>
    </lineage>
</organism>
<sequence>MTHDSQRQHLFGAELAVPPTAWAHAVDVVIAPMIDNIGRPGMQFRTRAAFRDALLRKLASGAFRVEHSEDPIEESP</sequence>
<dbReference type="EMBL" id="MWQO01000017">
    <property type="protein sequence ID" value="THD10996.1"/>
    <property type="molecule type" value="Genomic_DNA"/>
</dbReference>
<keyword evidence="2" id="KW-1185">Reference proteome</keyword>
<accession>A0A4S3KQ33</accession>
<reference evidence="1 2" key="1">
    <citation type="submission" date="2017-02" db="EMBL/GenBank/DDBJ databases">
        <title>Whole genome sequencing of Metallibacterium scheffleri DSM 24874 (T).</title>
        <authorList>
            <person name="Kumar S."/>
            <person name="Patil P."/>
            <person name="Patil P.B."/>
        </authorList>
    </citation>
    <scope>NUCLEOTIDE SEQUENCE [LARGE SCALE GENOMIC DNA]</scope>
    <source>
        <strain evidence="1 2">DSM 24874</strain>
    </source>
</reference>
<protein>
    <submittedName>
        <fullName evidence="1">Uncharacterized protein</fullName>
    </submittedName>
</protein>
<dbReference type="STRING" id="993689.GCA_002077135_02006"/>
<dbReference type="Proteomes" id="UP000307749">
    <property type="component" value="Unassembled WGS sequence"/>
</dbReference>
<dbReference type="AlphaFoldDB" id="A0A4S3KQ33"/>
<evidence type="ECO:0000313" key="1">
    <source>
        <dbReference type="EMBL" id="THD10996.1"/>
    </source>
</evidence>
<comment type="caution">
    <text evidence="1">The sequence shown here is derived from an EMBL/GenBank/DDBJ whole genome shotgun (WGS) entry which is preliminary data.</text>
</comment>
<gene>
    <name evidence="1" type="ORF">B1806_05515</name>
</gene>
<proteinExistence type="predicted"/>